<organism evidence="1 2">
    <name type="scientific">Microlunatus capsulatus</name>
    <dbReference type="NCBI Taxonomy" id="99117"/>
    <lineage>
        <taxon>Bacteria</taxon>
        <taxon>Bacillati</taxon>
        <taxon>Actinomycetota</taxon>
        <taxon>Actinomycetes</taxon>
        <taxon>Propionibacteriales</taxon>
        <taxon>Propionibacteriaceae</taxon>
        <taxon>Microlunatus</taxon>
    </lineage>
</organism>
<dbReference type="Pfam" id="PF14030">
    <property type="entry name" value="DUF4245"/>
    <property type="match status" value="1"/>
</dbReference>
<evidence type="ECO:0000313" key="1">
    <source>
        <dbReference type="EMBL" id="MBP2418171.1"/>
    </source>
</evidence>
<reference evidence="1 2" key="1">
    <citation type="submission" date="2021-03" db="EMBL/GenBank/DDBJ databases">
        <title>Sequencing the genomes of 1000 actinobacteria strains.</title>
        <authorList>
            <person name="Klenk H.-P."/>
        </authorList>
    </citation>
    <scope>NUCLEOTIDE SEQUENCE [LARGE SCALE GENOMIC DNA]</scope>
    <source>
        <strain evidence="1 2">DSM 12936</strain>
    </source>
</reference>
<dbReference type="Proteomes" id="UP000758168">
    <property type="component" value="Unassembled WGS sequence"/>
</dbReference>
<keyword evidence="2" id="KW-1185">Reference proteome</keyword>
<gene>
    <name evidence="1" type="ORF">JOF54_003093</name>
</gene>
<proteinExistence type="predicted"/>
<protein>
    <recommendedName>
        <fullName evidence="3">DUF4245 domain-containing protein</fullName>
    </recommendedName>
</protein>
<evidence type="ECO:0008006" key="3">
    <source>
        <dbReference type="Google" id="ProtNLM"/>
    </source>
</evidence>
<dbReference type="InterPro" id="IPR025339">
    <property type="entry name" value="DUF4245"/>
</dbReference>
<name>A0ABS4ZAV0_9ACTN</name>
<comment type="caution">
    <text evidence="1">The sequence shown here is derived from an EMBL/GenBank/DDBJ whole genome shotgun (WGS) entry which is preliminary data.</text>
</comment>
<accession>A0ABS4ZAV0</accession>
<sequence>MVRSLVVILLPLIAITYFFTRTPDGPDVKTVEWAPVLVQARDQAPYPVLAPRAVPPAWRATQVTWVPQGRAYLNGEPSPRNLWELGFLDADNTFVELVQGDLEARELVEDKTREGLADGSSDVAGDTWDRRISADERTRSLVRTADGATTIVVGDLSYGALESFASTLATD</sequence>
<evidence type="ECO:0000313" key="2">
    <source>
        <dbReference type="Proteomes" id="UP000758168"/>
    </source>
</evidence>
<dbReference type="EMBL" id="JAGIOB010000001">
    <property type="protein sequence ID" value="MBP2418171.1"/>
    <property type="molecule type" value="Genomic_DNA"/>
</dbReference>